<protein>
    <recommendedName>
        <fullName evidence="1">H-type lectin domain-containing protein</fullName>
    </recommendedName>
</protein>
<sequence length="116" mass="13125">MRRFASNQIGIESGQRVLFDHFSYPTEMWTGSGARQVAQSVTFSEPFLEVPDVTIAITMLDQHGETNLRIDVRAEDVTVTGCTLIAEVWQDTRIARLRLAWRAIGPVADPDEFWDV</sequence>
<dbReference type="PANTHER" id="PTHR46938">
    <property type="entry name" value="DISCOIDIN-1 SUBUNIT A-RELATED-RELATED"/>
    <property type="match status" value="1"/>
</dbReference>
<dbReference type="GO" id="GO:0030247">
    <property type="term" value="F:polysaccharide binding"/>
    <property type="evidence" value="ECO:0007669"/>
    <property type="project" value="TreeGrafter"/>
</dbReference>
<accession>A0A840WIR1</accession>
<evidence type="ECO:0000313" key="2">
    <source>
        <dbReference type="EMBL" id="MBB5514103.1"/>
    </source>
</evidence>
<dbReference type="Gene3D" id="2.60.40.2080">
    <property type="match status" value="1"/>
</dbReference>
<feature type="domain" description="H-type lectin" evidence="1">
    <location>
        <begin position="39"/>
        <end position="104"/>
    </location>
</feature>
<dbReference type="GO" id="GO:0009986">
    <property type="term" value="C:cell surface"/>
    <property type="evidence" value="ECO:0007669"/>
    <property type="project" value="TreeGrafter"/>
</dbReference>
<dbReference type="SUPFAM" id="SSF141086">
    <property type="entry name" value="Agglutinin HPA-like"/>
    <property type="match status" value="1"/>
</dbReference>
<dbReference type="GO" id="GO:0045335">
    <property type="term" value="C:phagocytic vesicle"/>
    <property type="evidence" value="ECO:0007669"/>
    <property type="project" value="TreeGrafter"/>
</dbReference>
<proteinExistence type="predicted"/>
<gene>
    <name evidence="2" type="ORF">FHS89_000101</name>
</gene>
<dbReference type="GO" id="GO:0098636">
    <property type="term" value="C:protein complex involved in cell adhesion"/>
    <property type="evidence" value="ECO:0007669"/>
    <property type="project" value="TreeGrafter"/>
</dbReference>
<keyword evidence="3" id="KW-1185">Reference proteome</keyword>
<dbReference type="RefSeq" id="WP_184007374.1">
    <property type="nucleotide sequence ID" value="NZ_JACIJS010000001.1"/>
</dbReference>
<dbReference type="EMBL" id="JACIJS010000001">
    <property type="protein sequence ID" value="MBB5514103.1"/>
    <property type="molecule type" value="Genomic_DNA"/>
</dbReference>
<dbReference type="AlphaFoldDB" id="A0A840WIR1"/>
<comment type="caution">
    <text evidence="2">The sequence shown here is derived from an EMBL/GenBank/DDBJ whole genome shotgun (WGS) entry which is preliminary data.</text>
</comment>
<reference evidence="2 3" key="1">
    <citation type="submission" date="2020-08" db="EMBL/GenBank/DDBJ databases">
        <title>Genomic Encyclopedia of Type Strains, Phase IV (KMG-IV): sequencing the most valuable type-strain genomes for metagenomic binning, comparative biology and taxonomic classification.</title>
        <authorList>
            <person name="Goeker M."/>
        </authorList>
    </citation>
    <scope>NUCLEOTIDE SEQUENCE [LARGE SCALE GENOMIC DNA]</scope>
    <source>
        <strain evidence="2 3">DSM 103377</strain>
    </source>
</reference>
<evidence type="ECO:0000259" key="1">
    <source>
        <dbReference type="Pfam" id="PF09458"/>
    </source>
</evidence>
<dbReference type="InterPro" id="IPR037221">
    <property type="entry name" value="H-type_lectin_dom_sf"/>
</dbReference>
<evidence type="ECO:0000313" key="3">
    <source>
        <dbReference type="Proteomes" id="UP000553766"/>
    </source>
</evidence>
<dbReference type="Pfam" id="PF09458">
    <property type="entry name" value="H_lectin"/>
    <property type="match status" value="1"/>
</dbReference>
<dbReference type="GO" id="GO:0098609">
    <property type="term" value="P:cell-cell adhesion"/>
    <property type="evidence" value="ECO:0007669"/>
    <property type="project" value="TreeGrafter"/>
</dbReference>
<dbReference type="Proteomes" id="UP000553766">
    <property type="component" value="Unassembled WGS sequence"/>
</dbReference>
<name>A0A840WIR1_9RHOB</name>
<dbReference type="InterPro" id="IPR019019">
    <property type="entry name" value="H-type_lectin_domain"/>
</dbReference>
<dbReference type="GO" id="GO:0070492">
    <property type="term" value="F:oligosaccharide binding"/>
    <property type="evidence" value="ECO:0007669"/>
    <property type="project" value="TreeGrafter"/>
</dbReference>
<dbReference type="GO" id="GO:0046871">
    <property type="term" value="F:N-acetylgalactosamine binding"/>
    <property type="evidence" value="ECO:0007669"/>
    <property type="project" value="TreeGrafter"/>
</dbReference>
<dbReference type="InterPro" id="IPR052487">
    <property type="entry name" value="Galactose-binding_lectin"/>
</dbReference>
<organism evidence="2 3">
    <name type="scientific">Rubricella aquisinus</name>
    <dbReference type="NCBI Taxonomy" id="2028108"/>
    <lineage>
        <taxon>Bacteria</taxon>
        <taxon>Pseudomonadati</taxon>
        <taxon>Pseudomonadota</taxon>
        <taxon>Alphaproteobacteria</taxon>
        <taxon>Rhodobacterales</taxon>
        <taxon>Paracoccaceae</taxon>
        <taxon>Rubricella</taxon>
    </lineage>
</organism>